<reference evidence="1 2" key="1">
    <citation type="journal article" date="2019" name="Nat. Ecol. Evol.">
        <title>Megaphylogeny resolves global patterns of mushroom evolution.</title>
        <authorList>
            <person name="Varga T."/>
            <person name="Krizsan K."/>
            <person name="Foldi C."/>
            <person name="Dima B."/>
            <person name="Sanchez-Garcia M."/>
            <person name="Sanchez-Ramirez S."/>
            <person name="Szollosi G.J."/>
            <person name="Szarkandi J.G."/>
            <person name="Papp V."/>
            <person name="Albert L."/>
            <person name="Andreopoulos W."/>
            <person name="Angelini C."/>
            <person name="Antonin V."/>
            <person name="Barry K.W."/>
            <person name="Bougher N.L."/>
            <person name="Buchanan P."/>
            <person name="Buyck B."/>
            <person name="Bense V."/>
            <person name="Catcheside P."/>
            <person name="Chovatia M."/>
            <person name="Cooper J."/>
            <person name="Damon W."/>
            <person name="Desjardin D."/>
            <person name="Finy P."/>
            <person name="Geml J."/>
            <person name="Haridas S."/>
            <person name="Hughes K."/>
            <person name="Justo A."/>
            <person name="Karasinski D."/>
            <person name="Kautmanova I."/>
            <person name="Kiss B."/>
            <person name="Kocsube S."/>
            <person name="Kotiranta H."/>
            <person name="LaButti K.M."/>
            <person name="Lechner B.E."/>
            <person name="Liimatainen K."/>
            <person name="Lipzen A."/>
            <person name="Lukacs Z."/>
            <person name="Mihaltcheva S."/>
            <person name="Morgado L.N."/>
            <person name="Niskanen T."/>
            <person name="Noordeloos M.E."/>
            <person name="Ohm R.A."/>
            <person name="Ortiz-Santana B."/>
            <person name="Ovrebo C."/>
            <person name="Racz N."/>
            <person name="Riley R."/>
            <person name="Savchenko A."/>
            <person name="Shiryaev A."/>
            <person name="Soop K."/>
            <person name="Spirin V."/>
            <person name="Szebenyi C."/>
            <person name="Tomsovsky M."/>
            <person name="Tulloss R.E."/>
            <person name="Uehling J."/>
            <person name="Grigoriev I.V."/>
            <person name="Vagvolgyi C."/>
            <person name="Papp T."/>
            <person name="Martin F.M."/>
            <person name="Miettinen O."/>
            <person name="Hibbett D.S."/>
            <person name="Nagy L.G."/>
        </authorList>
    </citation>
    <scope>NUCLEOTIDE SEQUENCE [LARGE SCALE GENOMIC DNA]</scope>
    <source>
        <strain evidence="1 2">NL-1719</strain>
    </source>
</reference>
<evidence type="ECO:0000313" key="2">
    <source>
        <dbReference type="Proteomes" id="UP000308600"/>
    </source>
</evidence>
<protein>
    <submittedName>
        <fullName evidence="1">Uncharacterized protein</fullName>
    </submittedName>
</protein>
<evidence type="ECO:0000313" key="1">
    <source>
        <dbReference type="EMBL" id="TFK69538.1"/>
    </source>
</evidence>
<gene>
    <name evidence="1" type="ORF">BDN72DRAFT_610705</name>
</gene>
<name>A0ACD3AUW8_9AGAR</name>
<organism evidence="1 2">
    <name type="scientific">Pluteus cervinus</name>
    <dbReference type="NCBI Taxonomy" id="181527"/>
    <lineage>
        <taxon>Eukaryota</taxon>
        <taxon>Fungi</taxon>
        <taxon>Dikarya</taxon>
        <taxon>Basidiomycota</taxon>
        <taxon>Agaricomycotina</taxon>
        <taxon>Agaricomycetes</taxon>
        <taxon>Agaricomycetidae</taxon>
        <taxon>Agaricales</taxon>
        <taxon>Pluteineae</taxon>
        <taxon>Pluteaceae</taxon>
        <taxon>Pluteus</taxon>
    </lineage>
</organism>
<dbReference type="EMBL" id="ML208329">
    <property type="protein sequence ID" value="TFK69538.1"/>
    <property type="molecule type" value="Genomic_DNA"/>
</dbReference>
<keyword evidence="2" id="KW-1185">Reference proteome</keyword>
<accession>A0ACD3AUW8</accession>
<sequence length="149" mass="16395">MVLISGRVGAGPNLSVFFSERLSLRGSANGSLRLMFTIFCIATSCLHPLPVGPAHARVNWYAPTHVLPSILWVGCENSCRPNGDVLMLFAHPTAEKLFTVKERGDCSEQFPRQLEHAASNIQLPPRIQEAERAINYRYSTVCQSGTCGH</sequence>
<proteinExistence type="predicted"/>
<dbReference type="Proteomes" id="UP000308600">
    <property type="component" value="Unassembled WGS sequence"/>
</dbReference>